<dbReference type="Proteomes" id="UP001342418">
    <property type="component" value="Plasmid p1536_2"/>
</dbReference>
<organism evidence="2 3">
    <name type="scientific">Nitratireductor thuwali</name>
    <dbReference type="NCBI Taxonomy" id="2267699"/>
    <lineage>
        <taxon>Bacteria</taxon>
        <taxon>Pseudomonadati</taxon>
        <taxon>Pseudomonadota</taxon>
        <taxon>Alphaproteobacteria</taxon>
        <taxon>Hyphomicrobiales</taxon>
        <taxon>Phyllobacteriaceae</taxon>
        <taxon>Nitratireductor</taxon>
    </lineage>
</organism>
<dbReference type="InterPro" id="IPR016039">
    <property type="entry name" value="Thiolase-like"/>
</dbReference>
<evidence type="ECO:0000313" key="2">
    <source>
        <dbReference type="EMBL" id="UUP19997.1"/>
    </source>
</evidence>
<dbReference type="CDD" id="cd00829">
    <property type="entry name" value="SCP-x_thiolase"/>
    <property type="match status" value="1"/>
</dbReference>
<feature type="domain" description="Thiolase C-terminal" evidence="1">
    <location>
        <begin position="271"/>
        <end position="386"/>
    </location>
</feature>
<evidence type="ECO:0000313" key="3">
    <source>
        <dbReference type="Proteomes" id="UP001342418"/>
    </source>
</evidence>
<sequence>MRGFRPSPFAAIAGLGYSEMARTDIGTPRDLAIDAVVAAAQDCELDLADIDGLMLASSPSAPLNTVPLRLREDLGLTELNLLGNLQVEGASVVASIQHASLHIRYGMASIVACVFADVPLRPGKEKGSASYNRVMPLSGLDHWEDGYGMYGAAGPYAMAAQRYVQHYNLADHALGHYAIACRRWAQLTPRAMLRDAIEMSDFIESKFVAKPFRVLDCAYPVNGAIAVIITSCERAKELRTMPVYLHAFAQGHTGGGNLAGREPELQSGGLSARNLWRASGIGPERIEMVQAYDAFSYVGVIALEEYGLCEPGAATHFIAEGHTSPGGSLPMNTGGGHLSGFYLQGMTPVSEAVIQARGQGGDAQSSRNNLILVTGTGGRLDYHAAMLASPHEVL</sequence>
<dbReference type="Gene3D" id="3.40.47.10">
    <property type="match status" value="1"/>
</dbReference>
<dbReference type="SUPFAM" id="SSF53901">
    <property type="entry name" value="Thiolase-like"/>
    <property type="match status" value="2"/>
</dbReference>
<name>A0ABY5MRB9_9HYPH</name>
<protein>
    <recommendedName>
        <fullName evidence="1">Thiolase C-terminal domain-containing protein</fullName>
    </recommendedName>
</protein>
<keyword evidence="2" id="KW-0614">Plasmid</keyword>
<gene>
    <name evidence="2" type="ORF">NTH_04512</name>
</gene>
<dbReference type="PANTHER" id="PTHR42870:SF1">
    <property type="entry name" value="NON-SPECIFIC LIPID-TRANSFER PROTEIN-LIKE 2"/>
    <property type="match status" value="1"/>
</dbReference>
<evidence type="ECO:0000259" key="1">
    <source>
        <dbReference type="Pfam" id="PF22691"/>
    </source>
</evidence>
<dbReference type="Pfam" id="PF22691">
    <property type="entry name" value="Thiolase_C_1"/>
    <property type="match status" value="1"/>
</dbReference>
<keyword evidence="3" id="KW-1185">Reference proteome</keyword>
<dbReference type="PANTHER" id="PTHR42870">
    <property type="entry name" value="ACETYL-COA C-ACETYLTRANSFERASE"/>
    <property type="match status" value="1"/>
</dbReference>
<geneLocation type="plasmid" evidence="2 3">
    <name>p1536_2</name>
</geneLocation>
<reference evidence="2 3" key="1">
    <citation type="submission" date="2018-07" db="EMBL/GenBank/DDBJ databases">
        <title>Genome sequence of Nitratireductor thuwali#1536.</title>
        <authorList>
            <person name="Michoud G."/>
            <person name="Merlino G."/>
            <person name="Sefrji F.O."/>
            <person name="Daffonchio D."/>
        </authorList>
    </citation>
    <scope>NUCLEOTIDE SEQUENCE [LARGE SCALE GENOMIC DNA]</scope>
    <source>
        <strain evidence="2 3">Nit1536</strain>
        <plasmid evidence="2 3">p1536_2</plasmid>
    </source>
</reference>
<dbReference type="EMBL" id="CP030943">
    <property type="protein sequence ID" value="UUP19997.1"/>
    <property type="molecule type" value="Genomic_DNA"/>
</dbReference>
<dbReference type="InterPro" id="IPR055140">
    <property type="entry name" value="Thiolase_C_2"/>
</dbReference>
<accession>A0ABY5MRB9</accession>
<proteinExistence type="predicted"/>